<evidence type="ECO:0000259" key="1">
    <source>
        <dbReference type="Pfam" id="PF14280"/>
    </source>
</evidence>
<dbReference type="InterPro" id="IPR025375">
    <property type="entry name" value="DUF4365"/>
</dbReference>
<protein>
    <recommendedName>
        <fullName evidence="1">DUF4365 domain-containing protein</fullName>
    </recommendedName>
</protein>
<evidence type="ECO:0000313" key="2">
    <source>
        <dbReference type="EMBL" id="BCI50750.1"/>
    </source>
</evidence>
<sequence length="183" mass="20625">MPVIAVLYDPAIRNCYWQAVTREALEPTSRGGWKLLIPERHQLNASAAEHLREAAEGAPYELRLRQLQLAKPWMKLLENGNRLVVDVEEWVNKSSGRSAISLGIDNEDGGPIENLATWGVLKGLASYAELLPQLFAWAALHVHAETYDDAEYDEYLSNCTYVDREGDRIVILRISHPIGGYLR</sequence>
<feature type="domain" description="DUF4365" evidence="1">
    <location>
        <begin position="1"/>
        <end position="54"/>
    </location>
</feature>
<evidence type="ECO:0000313" key="3">
    <source>
        <dbReference type="Proteomes" id="UP000515734"/>
    </source>
</evidence>
<dbReference type="Proteomes" id="UP000515734">
    <property type="component" value="Chromosome"/>
</dbReference>
<reference evidence="2 3" key="1">
    <citation type="submission" date="2020-07" db="EMBL/GenBank/DDBJ databases">
        <title>Complete genome sequence of Mycolicibacterium litorale like strain isolated from cardiac implantable electronic device infection.</title>
        <authorList>
            <person name="Fukano H."/>
            <person name="Miyama H."/>
            <person name="Hoshino Y."/>
        </authorList>
    </citation>
    <scope>NUCLEOTIDE SEQUENCE [LARGE SCALE GENOMIC DNA]</scope>
    <source>
        <strain evidence="2 3">NIIDNTM18</strain>
    </source>
</reference>
<accession>A0A6S6P252</accession>
<dbReference type="Pfam" id="PF14280">
    <property type="entry name" value="DUF4365"/>
    <property type="match status" value="1"/>
</dbReference>
<name>A0A6S6P252_9MYCO</name>
<organism evidence="2 3">
    <name type="scientific">Mycolicibacterium litorale</name>
    <dbReference type="NCBI Taxonomy" id="758802"/>
    <lineage>
        <taxon>Bacteria</taxon>
        <taxon>Bacillati</taxon>
        <taxon>Actinomycetota</taxon>
        <taxon>Actinomycetes</taxon>
        <taxon>Mycobacteriales</taxon>
        <taxon>Mycobacteriaceae</taxon>
        <taxon>Mycolicibacterium</taxon>
    </lineage>
</organism>
<gene>
    <name evidence="2" type="ORF">NIIDNTM18_00280</name>
</gene>
<dbReference type="AlphaFoldDB" id="A0A6S6P252"/>
<dbReference type="EMBL" id="AP023287">
    <property type="protein sequence ID" value="BCI50750.1"/>
    <property type="molecule type" value="Genomic_DNA"/>
</dbReference>
<proteinExistence type="predicted"/>